<evidence type="ECO:0000313" key="2">
    <source>
        <dbReference type="EMBL" id="KAA0701684.1"/>
    </source>
</evidence>
<proteinExistence type="predicted"/>
<accession>A0A5A9MTU5</accession>
<reference evidence="2 3" key="1">
    <citation type="journal article" date="2019" name="Mol. Ecol. Resour.">
        <title>Chromosome-level genome assembly of Triplophysa tibetana, a fish adapted to the harsh high-altitude environment of the Tibetan Plateau.</title>
        <authorList>
            <person name="Yang X."/>
            <person name="Liu H."/>
            <person name="Ma Z."/>
            <person name="Zou Y."/>
            <person name="Zou M."/>
            <person name="Mao Y."/>
            <person name="Li X."/>
            <person name="Wang H."/>
            <person name="Chen T."/>
            <person name="Wang W."/>
            <person name="Yang R."/>
        </authorList>
    </citation>
    <scope>NUCLEOTIDE SEQUENCE [LARGE SCALE GENOMIC DNA]</scope>
    <source>
        <strain evidence="2">TTIB1903HZAU</strain>
        <tissue evidence="2">Muscle</tissue>
    </source>
</reference>
<gene>
    <name evidence="2" type="ORF">E1301_Tti018533</name>
</gene>
<sequence length="158" mass="18190">MERGHRLAQAISDMQREIRQLEGENKGLRGQLDRPESDSLKSVSSSPQHKDGAQEMSSHGHLRRNLSAPILEGQFKENIIMTVRRYSISSNIMNAPQKNEILHKPRRYEETINNNKWARLHDGLHGRPSSAYSKPDIDKLTNRHSLQEYGNKSRQVEL</sequence>
<evidence type="ECO:0000313" key="3">
    <source>
        <dbReference type="Proteomes" id="UP000324632"/>
    </source>
</evidence>
<feature type="compositionally biased region" description="Basic and acidic residues" evidence="1">
    <location>
        <begin position="21"/>
        <end position="39"/>
    </location>
</feature>
<organism evidence="2 3">
    <name type="scientific">Triplophysa tibetana</name>
    <dbReference type="NCBI Taxonomy" id="1572043"/>
    <lineage>
        <taxon>Eukaryota</taxon>
        <taxon>Metazoa</taxon>
        <taxon>Chordata</taxon>
        <taxon>Craniata</taxon>
        <taxon>Vertebrata</taxon>
        <taxon>Euteleostomi</taxon>
        <taxon>Actinopterygii</taxon>
        <taxon>Neopterygii</taxon>
        <taxon>Teleostei</taxon>
        <taxon>Ostariophysi</taxon>
        <taxon>Cypriniformes</taxon>
        <taxon>Nemacheilidae</taxon>
        <taxon>Triplophysa</taxon>
    </lineage>
</organism>
<feature type="compositionally biased region" description="Polar residues" evidence="1">
    <location>
        <begin position="148"/>
        <end position="158"/>
    </location>
</feature>
<feature type="region of interest" description="Disordered" evidence="1">
    <location>
        <begin position="122"/>
        <end position="158"/>
    </location>
</feature>
<dbReference type="AlphaFoldDB" id="A0A5A9MTU5"/>
<dbReference type="EMBL" id="SOYY01000025">
    <property type="protein sequence ID" value="KAA0701684.1"/>
    <property type="molecule type" value="Genomic_DNA"/>
</dbReference>
<keyword evidence="3" id="KW-1185">Reference proteome</keyword>
<name>A0A5A9MTU5_9TELE</name>
<comment type="caution">
    <text evidence="2">The sequence shown here is derived from an EMBL/GenBank/DDBJ whole genome shotgun (WGS) entry which is preliminary data.</text>
</comment>
<dbReference type="Proteomes" id="UP000324632">
    <property type="component" value="Chromosome 25"/>
</dbReference>
<evidence type="ECO:0000256" key="1">
    <source>
        <dbReference type="SAM" id="MobiDB-lite"/>
    </source>
</evidence>
<feature type="region of interest" description="Disordered" evidence="1">
    <location>
        <begin position="21"/>
        <end position="65"/>
    </location>
</feature>
<protein>
    <submittedName>
        <fullName evidence="2">Uncharacterized protein</fullName>
    </submittedName>
</protein>